<evidence type="ECO:0000313" key="2">
    <source>
        <dbReference type="EMBL" id="APT60309.1"/>
    </source>
</evidence>
<geneLocation type="plasmid" evidence="2 3">
    <name>1</name>
</geneLocation>
<dbReference type="RefSeq" id="WP_075801008.1">
    <property type="nucleotide sequence ID" value="NZ_CP015585.1"/>
</dbReference>
<evidence type="ECO:0000313" key="3">
    <source>
        <dbReference type="Proteomes" id="UP000185494"/>
    </source>
</evidence>
<gene>
    <name evidence="2" type="ORF">RGI145_23560</name>
</gene>
<dbReference type="EMBL" id="CP015585">
    <property type="protein sequence ID" value="APT60309.1"/>
    <property type="molecule type" value="Genomic_DNA"/>
</dbReference>
<proteinExistence type="predicted"/>
<keyword evidence="2" id="KW-0614">Plasmid</keyword>
<name>A0A1L7ANI8_9PROT</name>
<protein>
    <submittedName>
        <fullName evidence="2">Uncharacterized protein</fullName>
    </submittedName>
</protein>
<organism evidence="2 3">
    <name type="scientific">Roseomonas gilardii</name>
    <dbReference type="NCBI Taxonomy" id="257708"/>
    <lineage>
        <taxon>Bacteria</taxon>
        <taxon>Pseudomonadati</taxon>
        <taxon>Pseudomonadota</taxon>
        <taxon>Alphaproteobacteria</taxon>
        <taxon>Acetobacterales</taxon>
        <taxon>Roseomonadaceae</taxon>
        <taxon>Roseomonas</taxon>
    </lineage>
</organism>
<sequence length="83" mass="8813">MSFVLIFDPEPLLSAPQFFGPFTSQSAAKRYAEATGMTFGRDFDQAAAEADSPEGHGTTDFPCAVAALRPGSAGPRNTVEERT</sequence>
<accession>A0A1L7ANI8</accession>
<dbReference type="Proteomes" id="UP000185494">
    <property type="component" value="Chromosome 1"/>
</dbReference>
<evidence type="ECO:0000256" key="1">
    <source>
        <dbReference type="SAM" id="MobiDB-lite"/>
    </source>
</evidence>
<dbReference type="AlphaFoldDB" id="A0A1L7ANI8"/>
<dbReference type="KEGG" id="rgi:RGI145_23560"/>
<reference evidence="2 3" key="1">
    <citation type="submission" date="2016-05" db="EMBL/GenBank/DDBJ databases">
        <title>Complete Genome and Methylome Analysis of Psychrotrophic Bacterial Isolates from Antarctic Lake Untersee.</title>
        <authorList>
            <person name="Fomenkov A."/>
            <person name="Akimov V.N."/>
            <person name="Vasilyeva L.V."/>
            <person name="Andersen D."/>
            <person name="Vincze T."/>
            <person name="Roberts R.J."/>
        </authorList>
    </citation>
    <scope>NUCLEOTIDE SEQUENCE [LARGE SCALE GENOMIC DNA]</scope>
    <source>
        <strain evidence="2 3">U14-5</strain>
        <plasmid evidence="3">Plasmid 1</plasmid>
    </source>
</reference>
<feature type="region of interest" description="Disordered" evidence="1">
    <location>
        <begin position="48"/>
        <end position="83"/>
    </location>
</feature>